<comment type="caution">
    <text evidence="2">The sequence shown here is derived from an EMBL/GenBank/DDBJ whole genome shotgun (WGS) entry which is preliminary data.</text>
</comment>
<dbReference type="AlphaFoldDB" id="A0A5J4UEE8"/>
<reference evidence="2 3" key="1">
    <citation type="submission" date="2019-03" db="EMBL/GenBank/DDBJ databases">
        <title>Single cell metagenomics reveals metabolic interactions within the superorganism composed of flagellate Streblomastix strix and complex community of Bacteroidetes bacteria on its surface.</title>
        <authorList>
            <person name="Treitli S.C."/>
            <person name="Kolisko M."/>
            <person name="Husnik F."/>
            <person name="Keeling P."/>
            <person name="Hampl V."/>
        </authorList>
    </citation>
    <scope>NUCLEOTIDE SEQUENCE [LARGE SCALE GENOMIC DNA]</scope>
    <source>
        <strain evidence="2">ST1C</strain>
    </source>
</reference>
<feature type="compositionally biased region" description="Basic residues" evidence="1">
    <location>
        <begin position="23"/>
        <end position="46"/>
    </location>
</feature>
<name>A0A5J4UEE8_9EUKA</name>
<proteinExistence type="predicted"/>
<gene>
    <name evidence="2" type="ORF">EZS28_035981</name>
</gene>
<dbReference type="EMBL" id="SNRW01017294">
    <property type="protein sequence ID" value="KAA6368493.1"/>
    <property type="molecule type" value="Genomic_DNA"/>
</dbReference>
<evidence type="ECO:0000313" key="2">
    <source>
        <dbReference type="EMBL" id="KAA6368493.1"/>
    </source>
</evidence>
<accession>A0A5J4UEE8</accession>
<evidence type="ECO:0000256" key="1">
    <source>
        <dbReference type="SAM" id="MobiDB-lite"/>
    </source>
</evidence>
<organism evidence="2 3">
    <name type="scientific">Streblomastix strix</name>
    <dbReference type="NCBI Taxonomy" id="222440"/>
    <lineage>
        <taxon>Eukaryota</taxon>
        <taxon>Metamonada</taxon>
        <taxon>Preaxostyla</taxon>
        <taxon>Oxymonadida</taxon>
        <taxon>Streblomastigidae</taxon>
        <taxon>Streblomastix</taxon>
    </lineage>
</organism>
<feature type="compositionally biased region" description="Acidic residues" evidence="1">
    <location>
        <begin position="1"/>
        <end position="18"/>
    </location>
</feature>
<sequence length="259" mass="29431">MDDDYISDDEDEDELSSDSDERRRRRRRRRKRLRRKRREILRRRRERSQSKNGSESYTESEGILNNNSFSKSNSDDDDNNDDSNKFDYEKALRRETKRKKAVEALVTLLSEESNVGIQTEMRMKKNQTHLLSSAATNAAIQAQYAAAPFTINNLGHYDRQQLQMLGIQDAQMQLRSGIDNDIPLIGSPASIVHISNSINNNEISSLTNNNVIENSIELPSVSTSEVSKNTTNELPSDSLFAQPPAVTPFEHLGLLSSEN</sequence>
<dbReference type="Proteomes" id="UP000324800">
    <property type="component" value="Unassembled WGS sequence"/>
</dbReference>
<evidence type="ECO:0000313" key="3">
    <source>
        <dbReference type="Proteomes" id="UP000324800"/>
    </source>
</evidence>
<feature type="compositionally biased region" description="Polar residues" evidence="1">
    <location>
        <begin position="50"/>
        <end position="59"/>
    </location>
</feature>
<feature type="region of interest" description="Disordered" evidence="1">
    <location>
        <begin position="1"/>
        <end position="85"/>
    </location>
</feature>
<protein>
    <submittedName>
        <fullName evidence="2">Uncharacterized protein</fullName>
    </submittedName>
</protein>